<keyword evidence="2" id="KW-1185">Reference proteome</keyword>
<organism evidence="1 2">
    <name type="scientific">Mycoavidus cysteinexigens</name>
    <dbReference type="NCBI Taxonomy" id="1553431"/>
    <lineage>
        <taxon>Bacteria</taxon>
        <taxon>Pseudomonadati</taxon>
        <taxon>Pseudomonadota</taxon>
        <taxon>Betaproteobacteria</taxon>
        <taxon>Burkholderiales</taxon>
        <taxon>Burkholderiaceae</taxon>
        <taxon>Mycoavidus</taxon>
    </lineage>
</organism>
<protein>
    <submittedName>
        <fullName evidence="1">Uncharacterized protein</fullName>
    </submittedName>
</protein>
<dbReference type="InterPro" id="IPR021695">
    <property type="entry name" value="Phage_KPP10_Orf10"/>
</dbReference>
<reference evidence="1 2" key="1">
    <citation type="journal article" date="2018" name="Microbes Environ.">
        <title>Comparative Genomic Insights into Endofungal Lifestyles of Two Bacterial Endosymbionts, Mycoavidus cysteinexigens and Burkholderia rhizoxinica.</title>
        <authorList>
            <person name="Sharmin D."/>
            <person name="Guo Y."/>
            <person name="Nishizawa T."/>
            <person name="Ohshima S."/>
            <person name="Sato Y."/>
            <person name="Takashima Y."/>
            <person name="Narisawa K."/>
            <person name="Ohta H."/>
        </authorList>
    </citation>
    <scope>NUCLEOTIDE SEQUENCE [LARGE SCALE GENOMIC DNA]</scope>
    <source>
        <strain evidence="1 2">B1-EB</strain>
    </source>
</reference>
<evidence type="ECO:0000313" key="2">
    <source>
        <dbReference type="Proteomes" id="UP000282597"/>
    </source>
</evidence>
<proteinExistence type="predicted"/>
<dbReference type="KEGG" id="mcys:MCB1EB_0419"/>
<dbReference type="Proteomes" id="UP000282597">
    <property type="component" value="Chromosome"/>
</dbReference>
<accession>A0A2Z6ET65</accession>
<dbReference type="EMBL" id="AP018150">
    <property type="protein sequence ID" value="BBE08580.1"/>
    <property type="molecule type" value="Genomic_DNA"/>
</dbReference>
<evidence type="ECO:0000313" key="1">
    <source>
        <dbReference type="EMBL" id="BBE08580.1"/>
    </source>
</evidence>
<dbReference type="Pfam" id="PF11681">
    <property type="entry name" value="Phage_Tube_PhiTE"/>
    <property type="match status" value="1"/>
</dbReference>
<dbReference type="AlphaFoldDB" id="A0A2Z6ET65"/>
<name>A0A2Z6ET65_9BURK</name>
<dbReference type="RefSeq" id="WP_045363225.1">
    <property type="nucleotide sequence ID" value="NZ_AP018150.1"/>
</dbReference>
<sequence>MSTTFSPRDVSVLLNGVKISDWSDGNDVIQAKLNADAGSYTMGANGTGVFIANPDQSGTLTLKIKQHSPDNHYLDRLFKQQRSAIKTFIPLTLSIVDLLNDDKVSGLNGYFTTSPDYTRGMGHNAVIWTLVFEQLTITLEKGLAHS</sequence>
<dbReference type="NCBIfam" id="NF047581">
    <property type="entry name" value="gp105_phage_fam"/>
    <property type="match status" value="1"/>
</dbReference>
<gene>
    <name evidence="1" type="ORF">MCB1EB_0419</name>
</gene>